<dbReference type="Pfam" id="PF13456">
    <property type="entry name" value="RVT_3"/>
    <property type="match status" value="1"/>
</dbReference>
<organism evidence="2 3">
    <name type="scientific">Morus notabilis</name>
    <dbReference type="NCBI Taxonomy" id="981085"/>
    <lineage>
        <taxon>Eukaryota</taxon>
        <taxon>Viridiplantae</taxon>
        <taxon>Streptophyta</taxon>
        <taxon>Embryophyta</taxon>
        <taxon>Tracheophyta</taxon>
        <taxon>Spermatophyta</taxon>
        <taxon>Magnoliopsida</taxon>
        <taxon>eudicotyledons</taxon>
        <taxon>Gunneridae</taxon>
        <taxon>Pentapetalae</taxon>
        <taxon>rosids</taxon>
        <taxon>fabids</taxon>
        <taxon>Rosales</taxon>
        <taxon>Moraceae</taxon>
        <taxon>Moreae</taxon>
        <taxon>Morus</taxon>
    </lineage>
</organism>
<protein>
    <recommendedName>
        <fullName evidence="1">RNase H type-1 domain-containing protein</fullName>
    </recommendedName>
</protein>
<evidence type="ECO:0000313" key="2">
    <source>
        <dbReference type="EMBL" id="EXC32838.1"/>
    </source>
</evidence>
<dbReference type="Proteomes" id="UP000030645">
    <property type="component" value="Unassembled WGS sequence"/>
</dbReference>
<dbReference type="InterPro" id="IPR012337">
    <property type="entry name" value="RNaseH-like_sf"/>
</dbReference>
<dbReference type="InterPro" id="IPR052929">
    <property type="entry name" value="RNase_H-like_EbsB-rel"/>
</dbReference>
<dbReference type="PANTHER" id="PTHR47074">
    <property type="entry name" value="BNAC02G40300D PROTEIN"/>
    <property type="match status" value="1"/>
</dbReference>
<proteinExistence type="predicted"/>
<dbReference type="Gene3D" id="3.30.420.10">
    <property type="entry name" value="Ribonuclease H-like superfamily/Ribonuclease H"/>
    <property type="match status" value="1"/>
</dbReference>
<dbReference type="InterPro" id="IPR044730">
    <property type="entry name" value="RNase_H-like_dom_plant"/>
</dbReference>
<dbReference type="GO" id="GO:0004523">
    <property type="term" value="F:RNA-DNA hybrid ribonuclease activity"/>
    <property type="evidence" value="ECO:0007669"/>
    <property type="project" value="InterPro"/>
</dbReference>
<feature type="domain" description="RNase H type-1" evidence="1">
    <location>
        <begin position="2"/>
        <end position="77"/>
    </location>
</feature>
<evidence type="ECO:0000259" key="1">
    <source>
        <dbReference type="Pfam" id="PF13456"/>
    </source>
</evidence>
<dbReference type="InterPro" id="IPR002156">
    <property type="entry name" value="RNaseH_domain"/>
</dbReference>
<dbReference type="CDD" id="cd06222">
    <property type="entry name" value="RNase_H_like"/>
    <property type="match status" value="1"/>
</dbReference>
<keyword evidence="3" id="KW-1185">Reference proteome</keyword>
<dbReference type="InterPro" id="IPR036397">
    <property type="entry name" value="RNaseH_sf"/>
</dbReference>
<sequence length="77" mass="8081">MGEALAIRLALELAISKGWAKIICEGDCLLVINAFNGSSAPVSSIDEDSLSVTNSLSVCEFSWVPGELNGFAHNVAK</sequence>
<reference evidence="3" key="1">
    <citation type="submission" date="2013-01" db="EMBL/GenBank/DDBJ databases">
        <title>Draft Genome Sequence of a Mulberry Tree, Morus notabilis C.K. Schneid.</title>
        <authorList>
            <person name="He N."/>
            <person name="Zhao S."/>
        </authorList>
    </citation>
    <scope>NUCLEOTIDE SEQUENCE</scope>
</reference>
<dbReference type="AlphaFoldDB" id="W9SHX6"/>
<accession>W9SHX6</accession>
<dbReference type="PANTHER" id="PTHR47074:SF11">
    <property type="entry name" value="REVERSE TRANSCRIPTASE-LIKE PROTEIN"/>
    <property type="match status" value="1"/>
</dbReference>
<dbReference type="SUPFAM" id="SSF53098">
    <property type="entry name" value="Ribonuclease H-like"/>
    <property type="match status" value="1"/>
</dbReference>
<name>W9SHX6_9ROSA</name>
<dbReference type="GO" id="GO:0003676">
    <property type="term" value="F:nucleic acid binding"/>
    <property type="evidence" value="ECO:0007669"/>
    <property type="project" value="InterPro"/>
</dbReference>
<dbReference type="EMBL" id="KE346315">
    <property type="protein sequence ID" value="EXC32838.1"/>
    <property type="molecule type" value="Genomic_DNA"/>
</dbReference>
<evidence type="ECO:0000313" key="3">
    <source>
        <dbReference type="Proteomes" id="UP000030645"/>
    </source>
</evidence>
<gene>
    <name evidence="2" type="ORF">L484_009538</name>
</gene>